<keyword evidence="3" id="KW-1185">Reference proteome</keyword>
<evidence type="ECO:0000259" key="1">
    <source>
        <dbReference type="SMART" id="SM00347"/>
    </source>
</evidence>
<dbReference type="RefSeq" id="WP_335963915.1">
    <property type="nucleotide sequence ID" value="NZ_JAXBLX010000068.1"/>
</dbReference>
<sequence length="162" mass="18592">MTQSKDLFAKSYLAFAFIRGLNFAIENDIKKQLDQVSFPSFRILWILYFDPNITMTELTYLAQTNISNVFRQLTKLKDEGFVYINNGNDARTKELTLTEKGHKFVHNFIKENNAHPHLQITNLLERIPADDLGTFLKVASLLSSELIGKPFSDWATKSANDM</sequence>
<dbReference type="SUPFAM" id="SSF46785">
    <property type="entry name" value="Winged helix' DNA-binding domain"/>
    <property type="match status" value="1"/>
</dbReference>
<gene>
    <name evidence="2" type="ORF">ACFFHM_17000</name>
</gene>
<dbReference type="InterPro" id="IPR036388">
    <property type="entry name" value="WH-like_DNA-bd_sf"/>
</dbReference>
<evidence type="ECO:0000313" key="2">
    <source>
        <dbReference type="EMBL" id="MFC0472153.1"/>
    </source>
</evidence>
<organism evidence="2 3">
    <name type="scientific">Halalkalibacter kiskunsagensis</name>
    <dbReference type="NCBI Taxonomy" id="1548599"/>
    <lineage>
        <taxon>Bacteria</taxon>
        <taxon>Bacillati</taxon>
        <taxon>Bacillota</taxon>
        <taxon>Bacilli</taxon>
        <taxon>Bacillales</taxon>
        <taxon>Bacillaceae</taxon>
        <taxon>Halalkalibacter</taxon>
    </lineage>
</organism>
<comment type="caution">
    <text evidence="2">The sequence shown here is derived from an EMBL/GenBank/DDBJ whole genome shotgun (WGS) entry which is preliminary data.</text>
</comment>
<protein>
    <submittedName>
        <fullName evidence="2">MarR family winged helix-turn-helix transcriptional regulator</fullName>
    </submittedName>
</protein>
<accession>A0ABV6KJG8</accession>
<reference evidence="2 3" key="1">
    <citation type="submission" date="2024-09" db="EMBL/GenBank/DDBJ databases">
        <authorList>
            <person name="Sun Q."/>
            <person name="Mori K."/>
        </authorList>
    </citation>
    <scope>NUCLEOTIDE SEQUENCE [LARGE SCALE GENOMIC DNA]</scope>
    <source>
        <strain evidence="2 3">NCAIM B.02610</strain>
    </source>
</reference>
<dbReference type="Gene3D" id="1.10.10.10">
    <property type="entry name" value="Winged helix-like DNA-binding domain superfamily/Winged helix DNA-binding domain"/>
    <property type="match status" value="1"/>
</dbReference>
<dbReference type="EMBL" id="JBHLUX010000039">
    <property type="protein sequence ID" value="MFC0472153.1"/>
    <property type="molecule type" value="Genomic_DNA"/>
</dbReference>
<dbReference type="Proteomes" id="UP001589838">
    <property type="component" value="Unassembled WGS sequence"/>
</dbReference>
<dbReference type="InterPro" id="IPR000835">
    <property type="entry name" value="HTH_MarR-typ"/>
</dbReference>
<dbReference type="InterPro" id="IPR036390">
    <property type="entry name" value="WH_DNA-bd_sf"/>
</dbReference>
<dbReference type="SMART" id="SM00347">
    <property type="entry name" value="HTH_MARR"/>
    <property type="match status" value="1"/>
</dbReference>
<proteinExistence type="predicted"/>
<name>A0ABV6KJG8_9BACI</name>
<dbReference type="Pfam" id="PF01047">
    <property type="entry name" value="MarR"/>
    <property type="match status" value="1"/>
</dbReference>
<evidence type="ECO:0000313" key="3">
    <source>
        <dbReference type="Proteomes" id="UP001589838"/>
    </source>
</evidence>
<feature type="domain" description="HTH marR-type" evidence="1">
    <location>
        <begin position="29"/>
        <end position="132"/>
    </location>
</feature>